<dbReference type="Gene3D" id="2.40.10.220">
    <property type="entry name" value="predicted glycosyltransferase like domains"/>
    <property type="match status" value="1"/>
</dbReference>
<proteinExistence type="predicted"/>
<name>A0AA97F5L2_9SPHN</name>
<evidence type="ECO:0000259" key="2">
    <source>
        <dbReference type="Pfam" id="PF07238"/>
    </source>
</evidence>
<keyword evidence="4" id="KW-1185">Reference proteome</keyword>
<gene>
    <name evidence="3" type="ORF">RB602_11140</name>
</gene>
<feature type="region of interest" description="Disordered" evidence="1">
    <location>
        <begin position="1"/>
        <end position="21"/>
    </location>
</feature>
<sequence>MGIWEKLPENNADSQDSERDNRHERRDALFLLARVSFENSEKTIDVRVRNLSAGGMMAESNVYCAPGDIVTVTIIHSEPIAGRISWQSGGRFGVAFNHPIDPQSVRDRKTAAIPEKPSHLRLMEQKAARKAKRVRRI</sequence>
<dbReference type="KEGG" id="acoa:RB602_11140"/>
<dbReference type="InterPro" id="IPR009875">
    <property type="entry name" value="PilZ_domain"/>
</dbReference>
<dbReference type="SUPFAM" id="SSF141371">
    <property type="entry name" value="PilZ domain-like"/>
    <property type="match status" value="1"/>
</dbReference>
<dbReference type="Pfam" id="PF07238">
    <property type="entry name" value="PilZ"/>
    <property type="match status" value="1"/>
</dbReference>
<accession>A0AA97F5L2</accession>
<reference evidence="3 4" key="1">
    <citation type="submission" date="2023-10" db="EMBL/GenBank/DDBJ databases">
        <title>Complete genome sequence of a Sphingomonadaceae bacterium.</title>
        <authorList>
            <person name="Yan C."/>
        </authorList>
    </citation>
    <scope>NUCLEOTIDE SEQUENCE [LARGE SCALE GENOMIC DNA]</scope>
    <source>
        <strain evidence="3 4">SCSIO 66989</strain>
    </source>
</reference>
<evidence type="ECO:0000313" key="3">
    <source>
        <dbReference type="EMBL" id="WOE74398.1"/>
    </source>
</evidence>
<evidence type="ECO:0000313" key="4">
    <source>
        <dbReference type="Proteomes" id="UP001302429"/>
    </source>
</evidence>
<protein>
    <submittedName>
        <fullName evidence="3">PilZ domain-containing protein</fullName>
    </submittedName>
</protein>
<evidence type="ECO:0000256" key="1">
    <source>
        <dbReference type="SAM" id="MobiDB-lite"/>
    </source>
</evidence>
<dbReference type="EMBL" id="CP136594">
    <property type="protein sequence ID" value="WOE74398.1"/>
    <property type="molecule type" value="Genomic_DNA"/>
</dbReference>
<feature type="domain" description="PilZ" evidence="2">
    <location>
        <begin position="21"/>
        <end position="105"/>
    </location>
</feature>
<dbReference type="AlphaFoldDB" id="A0AA97F5L2"/>
<dbReference type="Proteomes" id="UP001302429">
    <property type="component" value="Chromosome"/>
</dbReference>
<dbReference type="GO" id="GO:0035438">
    <property type="term" value="F:cyclic-di-GMP binding"/>
    <property type="evidence" value="ECO:0007669"/>
    <property type="project" value="InterPro"/>
</dbReference>
<organism evidence="3 4">
    <name type="scientific">Alterisphingorhabdus coralli</name>
    <dbReference type="NCBI Taxonomy" id="3071408"/>
    <lineage>
        <taxon>Bacteria</taxon>
        <taxon>Pseudomonadati</taxon>
        <taxon>Pseudomonadota</taxon>
        <taxon>Alphaproteobacteria</taxon>
        <taxon>Sphingomonadales</taxon>
        <taxon>Sphingomonadaceae</taxon>
        <taxon>Alterisphingorhabdus (ex Yan et al. 2024)</taxon>
    </lineage>
</organism>
<dbReference type="RefSeq" id="WP_317080646.1">
    <property type="nucleotide sequence ID" value="NZ_CP136594.1"/>
</dbReference>